<dbReference type="EMBL" id="MQTW01002061">
    <property type="protein sequence ID" value="RYC77583.1"/>
    <property type="molecule type" value="Genomic_DNA"/>
</dbReference>
<dbReference type="Proteomes" id="UP000290540">
    <property type="component" value="Unassembled WGS sequence"/>
</dbReference>
<reference evidence="1 2" key="1">
    <citation type="submission" date="2016-12" db="EMBL/GenBank/DDBJ databases">
        <title>Draft genome sequence of Fusarium oxysporum causing rot on Narcissus.</title>
        <authorList>
            <person name="Armitage A.D."/>
            <person name="Taylor A."/>
            <person name="Clarkson J.P."/>
            <person name="Harrison R.J."/>
            <person name="Jackson A.C."/>
        </authorList>
    </citation>
    <scope>NUCLEOTIDE SEQUENCE [LARGE SCALE GENOMIC DNA]</scope>
    <source>
        <strain evidence="1 2">N139</strain>
    </source>
</reference>
<evidence type="ECO:0000313" key="1">
    <source>
        <dbReference type="EMBL" id="RYC77583.1"/>
    </source>
</evidence>
<dbReference type="AlphaFoldDB" id="A0A4Q2UZK3"/>
<proteinExistence type="predicted"/>
<name>A0A4Q2UZK3_FUSOX</name>
<sequence length="101" mass="11099">GRAPHRSGFGWLCPNKGEMILRVLLPSSIFQFLEGPRSIYYLPEKGRTVDSQRPRSMVIQQMVPDLISAFFFLLGSSTGAPPYNGAPSFGPARTYGHISGI</sequence>
<organism evidence="1 2">
    <name type="scientific">Fusarium oxysporum f. sp. narcissi</name>
    <dbReference type="NCBI Taxonomy" id="451672"/>
    <lineage>
        <taxon>Eukaryota</taxon>
        <taxon>Fungi</taxon>
        <taxon>Dikarya</taxon>
        <taxon>Ascomycota</taxon>
        <taxon>Pezizomycotina</taxon>
        <taxon>Sordariomycetes</taxon>
        <taxon>Hypocreomycetidae</taxon>
        <taxon>Hypocreales</taxon>
        <taxon>Nectriaceae</taxon>
        <taxon>Fusarium</taxon>
        <taxon>Fusarium oxysporum species complex</taxon>
    </lineage>
</organism>
<comment type="caution">
    <text evidence="1">The sequence shown here is derived from an EMBL/GenBank/DDBJ whole genome shotgun (WGS) entry which is preliminary data.</text>
</comment>
<feature type="non-terminal residue" evidence="1">
    <location>
        <position position="1"/>
    </location>
</feature>
<accession>A0A4Q2UZK3</accession>
<gene>
    <name evidence="1" type="ORF">BFJ63_vAg19543</name>
</gene>
<protein>
    <submittedName>
        <fullName evidence="1">Uncharacterized protein</fullName>
    </submittedName>
</protein>
<evidence type="ECO:0000313" key="2">
    <source>
        <dbReference type="Proteomes" id="UP000290540"/>
    </source>
</evidence>